<evidence type="ECO:0000313" key="3">
    <source>
        <dbReference type="RefSeq" id="XP_030984591.1"/>
    </source>
</evidence>
<reference evidence="3" key="1">
    <citation type="journal article" date="2019" name="Mol. Biol. Evol.">
        <title>Blast fungal genomes show frequent chromosomal changes, gene gains and losses, and effector gene turnover.</title>
        <authorList>
            <person name="Gomez Luciano L.B."/>
            <person name="Jason Tsai I."/>
            <person name="Chuma I."/>
            <person name="Tosa Y."/>
            <person name="Chen Y.H."/>
            <person name="Li J.Y."/>
            <person name="Li M.Y."/>
            <person name="Jade Lu M.Y."/>
            <person name="Nakayashiki H."/>
            <person name="Li W.H."/>
        </authorList>
    </citation>
    <scope>NUCLEOTIDE SEQUENCE</scope>
    <source>
        <strain evidence="3">NI907</strain>
    </source>
</reference>
<gene>
    <name evidence="3" type="ORF">PgNI_04056</name>
</gene>
<dbReference type="AlphaFoldDB" id="A0A6P8BBQ8"/>
<keyword evidence="2" id="KW-1185">Reference proteome</keyword>
<reference evidence="3" key="3">
    <citation type="submission" date="2025-08" db="UniProtKB">
        <authorList>
            <consortium name="RefSeq"/>
        </authorList>
    </citation>
    <scope>IDENTIFICATION</scope>
    <source>
        <strain evidence="3">NI907</strain>
    </source>
</reference>
<reference evidence="3" key="2">
    <citation type="submission" date="2019-10" db="EMBL/GenBank/DDBJ databases">
        <authorList>
            <consortium name="NCBI Genome Project"/>
        </authorList>
    </citation>
    <scope>NUCLEOTIDE SEQUENCE</scope>
    <source>
        <strain evidence="3">NI907</strain>
    </source>
</reference>
<dbReference type="KEGG" id="pgri:PgNI_04056"/>
<dbReference type="GeneID" id="41959017"/>
<protein>
    <submittedName>
        <fullName evidence="3">Uncharacterized protein</fullName>
    </submittedName>
</protein>
<evidence type="ECO:0000313" key="2">
    <source>
        <dbReference type="Proteomes" id="UP000515153"/>
    </source>
</evidence>
<organism evidence="2 3">
    <name type="scientific">Pyricularia grisea</name>
    <name type="common">Crabgrass-specific blast fungus</name>
    <name type="synonym">Magnaporthe grisea</name>
    <dbReference type="NCBI Taxonomy" id="148305"/>
    <lineage>
        <taxon>Eukaryota</taxon>
        <taxon>Fungi</taxon>
        <taxon>Dikarya</taxon>
        <taxon>Ascomycota</taxon>
        <taxon>Pezizomycotina</taxon>
        <taxon>Sordariomycetes</taxon>
        <taxon>Sordariomycetidae</taxon>
        <taxon>Magnaporthales</taxon>
        <taxon>Pyriculariaceae</taxon>
        <taxon>Pyricularia</taxon>
    </lineage>
</organism>
<feature type="region of interest" description="Disordered" evidence="1">
    <location>
        <begin position="88"/>
        <end position="118"/>
    </location>
</feature>
<accession>A0A6P8BBQ8</accession>
<dbReference type="RefSeq" id="XP_030984591.1">
    <property type="nucleotide sequence ID" value="XM_031124108.1"/>
</dbReference>
<sequence>MAGGDQTCEWLALNQSSLWSSPLAALKLPEAKVVGLEQPEDDTEGQQPARGGEHVEQVLGQLCPDPGAAVAAAAEVDAQVDVAQVLKRRAPDETGHAHRVSGAGDPGRDAVDGQDACL</sequence>
<evidence type="ECO:0000256" key="1">
    <source>
        <dbReference type="SAM" id="MobiDB-lite"/>
    </source>
</evidence>
<feature type="region of interest" description="Disordered" evidence="1">
    <location>
        <begin position="36"/>
        <end position="55"/>
    </location>
</feature>
<proteinExistence type="predicted"/>
<dbReference type="Proteomes" id="UP000515153">
    <property type="component" value="Unplaced"/>
</dbReference>
<name>A0A6P8BBQ8_PYRGI</name>